<gene>
    <name evidence="1" type="ORF">XE03_1050</name>
</gene>
<organism evidence="1 2">
    <name type="scientific">candidate division TA06 bacterium 34_109</name>
    <dbReference type="NCBI Taxonomy" id="1635277"/>
    <lineage>
        <taxon>Bacteria</taxon>
        <taxon>Bacteria division TA06</taxon>
    </lineage>
</organism>
<evidence type="ECO:0000313" key="1">
    <source>
        <dbReference type="EMBL" id="KUK87100.1"/>
    </source>
</evidence>
<proteinExistence type="predicted"/>
<reference evidence="2" key="1">
    <citation type="journal article" date="2015" name="MBio">
        <title>Genome-Resolved Metagenomic Analysis Reveals Roles for Candidate Phyla and Other Microbial Community Members in Biogeochemical Transformations in Oil Reservoirs.</title>
        <authorList>
            <person name="Hu P."/>
            <person name="Tom L."/>
            <person name="Singh A."/>
            <person name="Thomas B.C."/>
            <person name="Baker B.J."/>
            <person name="Piceno Y.M."/>
            <person name="Andersen G.L."/>
            <person name="Banfield J.F."/>
        </authorList>
    </citation>
    <scope>NUCLEOTIDE SEQUENCE [LARGE SCALE GENOMIC DNA]</scope>
</reference>
<dbReference type="Proteomes" id="UP000053467">
    <property type="component" value="Unassembled WGS sequence"/>
</dbReference>
<name>A0A124G0C3_UNCT6</name>
<dbReference type="EMBL" id="LGGX01000008">
    <property type="protein sequence ID" value="KUK87100.1"/>
    <property type="molecule type" value="Genomic_DNA"/>
</dbReference>
<sequence length="270" mass="33132">MKEFNFFLENVKSIIERNIFPPYMRNRKRSVIVFDDFEGFEKVNKNFEISFFKKDLQNKKVLEIFLSKPYNIILGDREFFKRVYTLEVFFKYRTDIVVPFLLDDFDEMSLYRSTFNSYVYPENPYIKRFYVMDYKGNSFVRKGLLKNVENFDNLYIYNEGDYKLYFCKKGENESFEIFTYPFYSFENFLIFKRMDLKNFAFPKKCFEMIFEKNVDGVLNVNLLNENNLLVTFYKNDSKKIESQMKEIIKKFFVDKRLEEKNFSFEMKKLF</sequence>
<accession>A0A124G0C3</accession>
<evidence type="ECO:0000313" key="2">
    <source>
        <dbReference type="Proteomes" id="UP000053467"/>
    </source>
</evidence>
<protein>
    <submittedName>
        <fullName evidence="1">Uncharacterized protein</fullName>
    </submittedName>
</protein>
<dbReference type="AlphaFoldDB" id="A0A124G0C3"/>
<comment type="caution">
    <text evidence="1">The sequence shown here is derived from an EMBL/GenBank/DDBJ whole genome shotgun (WGS) entry which is preliminary data.</text>
</comment>